<reference evidence="2" key="1">
    <citation type="submission" date="2025-08" db="UniProtKB">
        <authorList>
            <consortium name="Ensembl"/>
        </authorList>
    </citation>
    <scope>IDENTIFICATION</scope>
</reference>
<dbReference type="SMART" id="SM00431">
    <property type="entry name" value="SCAN"/>
    <property type="match status" value="1"/>
</dbReference>
<keyword evidence="3" id="KW-1185">Reference proteome</keyword>
<dbReference type="Gene3D" id="1.10.4020.10">
    <property type="entry name" value="DNA breaking-rejoining enzymes"/>
    <property type="match status" value="1"/>
</dbReference>
<evidence type="ECO:0000313" key="2">
    <source>
        <dbReference type="Ensembl" id="ENSPCEP00000011589.1"/>
    </source>
</evidence>
<accession>A0A8C8RV86</accession>
<feature type="domain" description="SCAN box" evidence="1">
    <location>
        <begin position="52"/>
        <end position="104"/>
    </location>
</feature>
<dbReference type="Ensembl" id="ENSPCET00000011969.1">
    <property type="protein sequence ID" value="ENSPCEP00000011589.1"/>
    <property type="gene ID" value="ENSPCEG00000009146.1"/>
</dbReference>
<dbReference type="Proteomes" id="UP000694393">
    <property type="component" value="Unplaced"/>
</dbReference>
<dbReference type="SUPFAM" id="SSF47353">
    <property type="entry name" value="Retrovirus capsid dimerization domain-like"/>
    <property type="match status" value="1"/>
</dbReference>
<dbReference type="InterPro" id="IPR038269">
    <property type="entry name" value="SCAN_sf"/>
</dbReference>
<dbReference type="InterPro" id="IPR003309">
    <property type="entry name" value="SCAN_dom"/>
</dbReference>
<organism evidence="2 3">
    <name type="scientific">Pelusios castaneus</name>
    <name type="common">West African mud turtle</name>
    <dbReference type="NCBI Taxonomy" id="367368"/>
    <lineage>
        <taxon>Eukaryota</taxon>
        <taxon>Metazoa</taxon>
        <taxon>Chordata</taxon>
        <taxon>Craniata</taxon>
        <taxon>Vertebrata</taxon>
        <taxon>Euteleostomi</taxon>
        <taxon>Archelosauria</taxon>
        <taxon>Testudinata</taxon>
        <taxon>Testudines</taxon>
        <taxon>Pleurodira</taxon>
        <taxon>Pelomedusidae</taxon>
        <taxon>Pelusios</taxon>
    </lineage>
</organism>
<name>A0A8C8RV86_9SAUR</name>
<dbReference type="Pfam" id="PF02023">
    <property type="entry name" value="SCAN"/>
    <property type="match status" value="1"/>
</dbReference>
<sequence length="145" mass="15830">MAAVLKAPVLKASVPVSPTPEGSDVRGMLVNLPLRLMNMGLGDDPEAFLDDCWRWLEPDQLSGAQVAEDITLEQFIQVLPTGGKEWVQRHCPKTLAEAVSLMEDYMAAERPSTGLPSISSGQASTRRYEITVGHAHYASRQALQI</sequence>
<proteinExistence type="predicted"/>
<evidence type="ECO:0000259" key="1">
    <source>
        <dbReference type="PROSITE" id="PS50804"/>
    </source>
</evidence>
<dbReference type="AlphaFoldDB" id="A0A8C8RV86"/>
<reference evidence="2" key="2">
    <citation type="submission" date="2025-09" db="UniProtKB">
        <authorList>
            <consortium name="Ensembl"/>
        </authorList>
    </citation>
    <scope>IDENTIFICATION</scope>
</reference>
<protein>
    <recommendedName>
        <fullName evidence="1">SCAN box domain-containing protein</fullName>
    </recommendedName>
</protein>
<evidence type="ECO:0000313" key="3">
    <source>
        <dbReference type="Proteomes" id="UP000694393"/>
    </source>
</evidence>
<dbReference type="PROSITE" id="PS50804">
    <property type="entry name" value="SCAN_BOX"/>
    <property type="match status" value="1"/>
</dbReference>